<accession>W1PUM6</accession>
<dbReference type="EMBL" id="KI392687">
    <property type="protein sequence ID" value="ERN11758.1"/>
    <property type="molecule type" value="Genomic_DNA"/>
</dbReference>
<evidence type="ECO:0000256" key="1">
    <source>
        <dbReference type="SAM" id="MobiDB-lite"/>
    </source>
</evidence>
<dbReference type="AlphaFoldDB" id="W1PUM6"/>
<dbReference type="Gramene" id="ERN11758">
    <property type="protein sequence ID" value="ERN11758"/>
    <property type="gene ID" value="AMTR_s00022p00244100"/>
</dbReference>
<feature type="compositionally biased region" description="Polar residues" evidence="1">
    <location>
        <begin position="50"/>
        <end position="60"/>
    </location>
</feature>
<feature type="region of interest" description="Disordered" evidence="1">
    <location>
        <begin position="50"/>
        <end position="70"/>
    </location>
</feature>
<dbReference type="Proteomes" id="UP000017836">
    <property type="component" value="Unassembled WGS sequence"/>
</dbReference>
<protein>
    <submittedName>
        <fullName evidence="2">Uncharacterized protein</fullName>
    </submittedName>
</protein>
<keyword evidence="3" id="KW-1185">Reference proteome</keyword>
<evidence type="ECO:0000313" key="3">
    <source>
        <dbReference type="Proteomes" id="UP000017836"/>
    </source>
</evidence>
<evidence type="ECO:0000313" key="2">
    <source>
        <dbReference type="EMBL" id="ERN11758.1"/>
    </source>
</evidence>
<name>W1PUM6_AMBTC</name>
<sequence>MNSSVIDLTNDFDISPTFQVSEHAYCGNMIQTMRCQGKQMMKLSGCYASTQSNPTNSLTVPGSMEEQGDD</sequence>
<proteinExistence type="predicted"/>
<gene>
    <name evidence="2" type="ORF">AMTR_s00022p00244100</name>
</gene>
<reference evidence="3" key="1">
    <citation type="journal article" date="2013" name="Science">
        <title>The Amborella genome and the evolution of flowering plants.</title>
        <authorList>
            <consortium name="Amborella Genome Project"/>
        </authorList>
    </citation>
    <scope>NUCLEOTIDE SEQUENCE [LARGE SCALE GENOMIC DNA]</scope>
</reference>
<dbReference type="HOGENOM" id="CLU_2761148_0_0_1"/>
<organism evidence="2 3">
    <name type="scientific">Amborella trichopoda</name>
    <dbReference type="NCBI Taxonomy" id="13333"/>
    <lineage>
        <taxon>Eukaryota</taxon>
        <taxon>Viridiplantae</taxon>
        <taxon>Streptophyta</taxon>
        <taxon>Embryophyta</taxon>
        <taxon>Tracheophyta</taxon>
        <taxon>Spermatophyta</taxon>
        <taxon>Magnoliopsida</taxon>
        <taxon>Amborellales</taxon>
        <taxon>Amborellaceae</taxon>
        <taxon>Amborella</taxon>
    </lineage>
</organism>